<dbReference type="Gene3D" id="2.60.40.10">
    <property type="entry name" value="Immunoglobulins"/>
    <property type="match status" value="1"/>
</dbReference>
<evidence type="ECO:0000313" key="4">
    <source>
        <dbReference type="Proteomes" id="UP000316167"/>
    </source>
</evidence>
<evidence type="ECO:0000313" key="3">
    <source>
        <dbReference type="EMBL" id="TWI80196.1"/>
    </source>
</evidence>
<dbReference type="InterPro" id="IPR045474">
    <property type="entry name" value="GEVED"/>
</dbReference>
<evidence type="ECO:0000256" key="1">
    <source>
        <dbReference type="SAM" id="SignalP"/>
    </source>
</evidence>
<feature type="domain" description="GEVED" evidence="2">
    <location>
        <begin position="95"/>
        <end position="174"/>
    </location>
</feature>
<dbReference type="Proteomes" id="UP000316167">
    <property type="component" value="Unassembled WGS sequence"/>
</dbReference>
<dbReference type="AlphaFoldDB" id="A0A562SHA7"/>
<feature type="signal peptide" evidence="1">
    <location>
        <begin position="1"/>
        <end position="21"/>
    </location>
</feature>
<keyword evidence="4" id="KW-1185">Reference proteome</keyword>
<dbReference type="InterPro" id="IPR013783">
    <property type="entry name" value="Ig-like_fold"/>
</dbReference>
<proteinExistence type="predicted"/>
<feature type="chain" id="PRO_5021852200" description="GEVED domain-containing protein" evidence="1">
    <location>
        <begin position="22"/>
        <end position="793"/>
    </location>
</feature>
<accession>A0A562SHA7</accession>
<evidence type="ECO:0000259" key="2">
    <source>
        <dbReference type="Pfam" id="PF20009"/>
    </source>
</evidence>
<dbReference type="Gene3D" id="2.120.10.30">
    <property type="entry name" value="TolB, C-terminal domain"/>
    <property type="match status" value="1"/>
</dbReference>
<dbReference type="Pfam" id="PF20009">
    <property type="entry name" value="GEVED"/>
    <property type="match status" value="1"/>
</dbReference>
<reference evidence="3 4" key="1">
    <citation type="journal article" date="2015" name="Stand. Genomic Sci.">
        <title>Genomic Encyclopedia of Bacterial and Archaeal Type Strains, Phase III: the genomes of soil and plant-associated and newly described type strains.</title>
        <authorList>
            <person name="Whitman W.B."/>
            <person name="Woyke T."/>
            <person name="Klenk H.P."/>
            <person name="Zhou Y."/>
            <person name="Lilburn T.G."/>
            <person name="Beck B.J."/>
            <person name="De Vos P."/>
            <person name="Vandamme P."/>
            <person name="Eisen J.A."/>
            <person name="Garrity G."/>
            <person name="Hugenholtz P."/>
            <person name="Kyrpides N.C."/>
        </authorList>
    </citation>
    <scope>NUCLEOTIDE SEQUENCE [LARGE SCALE GENOMIC DNA]</scope>
    <source>
        <strain evidence="3 4">CGMCC 1.7271</strain>
    </source>
</reference>
<sequence length="793" mass="84645">MYKFYTLILSLTIFINFSTEAQYCTPSVSTGGLYFSYVSFDYAPSAQGITGGQVYLTASNGYTVTGGSAGTIKRNCTGSLWFGVQNQTGSTQNVYIKVFCDFNGDLDFADPGEEAGSSVYNNLATGSSLGTGLSINMPPVLDLSSLRVRITVKAGSYATACGTFTGEVEDYTLTIPANTAPTINNLATPILNRISETETASEGMLIGQVIYSLEPTTAIVSDADACDQYLGIAITGTSATNGIWEYKIPSGSWTSIGAVSESNALLLFSKNDTETRIRFVPTGAGTPSLTFRTWDRSVSTNGSYHNITATGGSTAFSTGTVTATMDVVSASSIGTDINFYAPSYGNEFNRFNLIKGKLNRSSAVFTNVKEITTDNLAGAGYDIVVDATSNKLFWIAGDSYLSLMSSNLDGTAVTNLTNFAYPTGLALGNNKLYILDYGTGIFSTNLDGTGSVNITGGAGQVNDLNETGDIEFFNNKLYYVNQPGAYGTAFYIRSTNTDGTATTDLYSTLNRIYGLAVGSTAVYFTEIDASSVSYLKSIPLTGGSATTIATMSNRYWNDLYLDEPNAKLYITDAPVSSNRYGFIRSISTSGGALTTNFVSESSLYGIALETPSATLPVSITSVNASAIDTKNKVNWKTANEYQVKQYEVQRSADGVMFSVAGIVTATGTQEYQWIDVQPFTGKSFYRIKAVDFNGATSQTNVVVVYRSLAAALHVFPTLLNGGQSATLQYSAVNKGVYKLRLLSATGIEMQVYSVNISGTGSITLPVPANLQKGFYLLQLTGKDMQYQTKIIVQ</sequence>
<organism evidence="3 4">
    <name type="scientific">Lacibacter cauensis</name>
    <dbReference type="NCBI Taxonomy" id="510947"/>
    <lineage>
        <taxon>Bacteria</taxon>
        <taxon>Pseudomonadati</taxon>
        <taxon>Bacteroidota</taxon>
        <taxon>Chitinophagia</taxon>
        <taxon>Chitinophagales</taxon>
        <taxon>Chitinophagaceae</taxon>
        <taxon>Lacibacter</taxon>
    </lineage>
</organism>
<gene>
    <name evidence="3" type="ORF">IQ13_2867</name>
</gene>
<dbReference type="EMBL" id="VLLE01000005">
    <property type="protein sequence ID" value="TWI80196.1"/>
    <property type="molecule type" value="Genomic_DNA"/>
</dbReference>
<name>A0A562SHA7_9BACT</name>
<protein>
    <recommendedName>
        <fullName evidence="2">GEVED domain-containing protein</fullName>
    </recommendedName>
</protein>
<keyword evidence="1" id="KW-0732">Signal</keyword>
<comment type="caution">
    <text evidence="3">The sequence shown here is derived from an EMBL/GenBank/DDBJ whole genome shotgun (WGS) entry which is preliminary data.</text>
</comment>
<dbReference type="InterPro" id="IPR011042">
    <property type="entry name" value="6-blade_b-propeller_TolB-like"/>
</dbReference>
<dbReference type="SUPFAM" id="SSF63825">
    <property type="entry name" value="YWTD domain"/>
    <property type="match status" value="1"/>
</dbReference>